<keyword evidence="1" id="KW-0732">Signal</keyword>
<dbReference type="EMBL" id="CP048222">
    <property type="protein sequence ID" value="QHT69670.1"/>
    <property type="molecule type" value="Genomic_DNA"/>
</dbReference>
<evidence type="ECO:0000256" key="1">
    <source>
        <dbReference type="SAM" id="SignalP"/>
    </source>
</evidence>
<protein>
    <submittedName>
        <fullName evidence="2">DUF3078 domain-containing protein</fullName>
    </submittedName>
</protein>
<evidence type="ECO:0000313" key="2">
    <source>
        <dbReference type="EMBL" id="QHT69670.1"/>
    </source>
</evidence>
<reference evidence="2 3" key="1">
    <citation type="submission" date="2020-01" db="EMBL/GenBank/DDBJ databases">
        <authorList>
            <person name="Kim M.K."/>
        </authorList>
    </citation>
    <scope>NUCLEOTIDE SEQUENCE [LARGE SCALE GENOMIC DNA]</scope>
    <source>
        <strain evidence="2 3">172606-1</strain>
    </source>
</reference>
<dbReference type="InterPro" id="IPR021428">
    <property type="entry name" value="DUF3078"/>
</dbReference>
<sequence length="325" mass="36549">MKQINRYTFYIFLIILFSFHAHAQDSTKAKPKLKLWKTGGFFQLNFNQVSLANWVGGGENAISGTVLSSFFAHHKNKDSTSRWENAIDLGYGLTRLAESGLRKNEDRIAFNSKFSKKATGKFNYSAITSFNSQFAPGYKYPNDSVVISKFMAPGYVILSLGLDYKPNKYFSLFLSPATGKGTFVLDPILADSGAFGVEKAIFDAGRNKIRDGHSFRPEFGAALEARFKKEVMKNVNVQSKLNLFNNYTDRNIANRKNIDLNFENAVNMKVNEYIAASLFIHMIYDNDIKTPVTRKVDGIETKTTVGPRLQFKQTLGVGFSYKFGS</sequence>
<dbReference type="KEGG" id="rhoz:GXP67_24995"/>
<feature type="signal peptide" evidence="1">
    <location>
        <begin position="1"/>
        <end position="23"/>
    </location>
</feature>
<dbReference type="Pfam" id="PF11276">
    <property type="entry name" value="DUF3078"/>
    <property type="match status" value="1"/>
</dbReference>
<accession>A0A6C0GQ80</accession>
<evidence type="ECO:0000313" key="3">
    <source>
        <dbReference type="Proteomes" id="UP000480178"/>
    </source>
</evidence>
<keyword evidence="3" id="KW-1185">Reference proteome</keyword>
<dbReference type="AlphaFoldDB" id="A0A6C0GQ80"/>
<dbReference type="RefSeq" id="WP_162445654.1">
    <property type="nucleotide sequence ID" value="NZ_CP048222.1"/>
</dbReference>
<feature type="chain" id="PRO_5025481589" evidence="1">
    <location>
        <begin position="24"/>
        <end position="325"/>
    </location>
</feature>
<dbReference type="Proteomes" id="UP000480178">
    <property type="component" value="Chromosome"/>
</dbReference>
<organism evidence="2 3">
    <name type="scientific">Rhodocytophaga rosea</name>
    <dbReference type="NCBI Taxonomy" id="2704465"/>
    <lineage>
        <taxon>Bacteria</taxon>
        <taxon>Pseudomonadati</taxon>
        <taxon>Bacteroidota</taxon>
        <taxon>Cytophagia</taxon>
        <taxon>Cytophagales</taxon>
        <taxon>Rhodocytophagaceae</taxon>
        <taxon>Rhodocytophaga</taxon>
    </lineage>
</organism>
<proteinExistence type="predicted"/>
<name>A0A6C0GQ80_9BACT</name>
<gene>
    <name evidence="2" type="ORF">GXP67_24995</name>
</gene>